<evidence type="ECO:0000313" key="8">
    <source>
        <dbReference type="EMBL" id="BCO09928.1"/>
    </source>
</evidence>
<dbReference type="EMBL" id="AP024233">
    <property type="protein sequence ID" value="BCO09928.1"/>
    <property type="molecule type" value="Genomic_DNA"/>
</dbReference>
<evidence type="ECO:0000256" key="3">
    <source>
        <dbReference type="ARBA" id="ARBA00023110"/>
    </source>
</evidence>
<dbReference type="RefSeq" id="WP_267926668.1">
    <property type="nucleotide sequence ID" value="NZ_AP024233.1"/>
</dbReference>
<keyword evidence="9" id="KW-1185">Reference proteome</keyword>
<dbReference type="InterPro" id="IPR046357">
    <property type="entry name" value="PPIase_dom_sf"/>
</dbReference>
<dbReference type="Proteomes" id="UP001063350">
    <property type="component" value="Chromosome"/>
</dbReference>
<dbReference type="EC" id="5.2.1.8" evidence="6"/>
<evidence type="ECO:0000256" key="6">
    <source>
        <dbReference type="RuleBase" id="RU003915"/>
    </source>
</evidence>
<sequence>MKYIVYGLVALLLTAGVAVAGEKKVELKSDSEKLSYSMGLELGSYFKSLGEDLRLEFVKKGLEDAFNGNKPLLTAEEIAAIQDQFAARQREKQVKLVMEMAKKNRAAAEKFLAENKKKEGIQTTSSGLQYKVIKKGTGPRPKSTDTVKVHYRGSLLNGSEFDSSYKRNEPMVFQLNQVIPGWQEALGLMNVGSTYEVYLPPDLAYGDQGAPPVIEPGSLLIFQVELLGIENPAPDNK</sequence>
<dbReference type="FunFam" id="3.10.50.40:FF:000006">
    <property type="entry name" value="Peptidyl-prolyl cis-trans isomerase"/>
    <property type="match status" value="1"/>
</dbReference>
<name>A0A915XKZ1_9BACT</name>
<dbReference type="Pfam" id="PF01346">
    <property type="entry name" value="FKBP_N"/>
    <property type="match status" value="1"/>
</dbReference>
<comment type="catalytic activity">
    <reaction evidence="1 5 6">
        <text>[protein]-peptidylproline (omega=180) = [protein]-peptidylproline (omega=0)</text>
        <dbReference type="Rhea" id="RHEA:16237"/>
        <dbReference type="Rhea" id="RHEA-COMP:10747"/>
        <dbReference type="Rhea" id="RHEA-COMP:10748"/>
        <dbReference type="ChEBI" id="CHEBI:83833"/>
        <dbReference type="ChEBI" id="CHEBI:83834"/>
        <dbReference type="EC" id="5.2.1.8"/>
    </reaction>
</comment>
<feature type="domain" description="PPIase FKBP-type" evidence="7">
    <location>
        <begin position="144"/>
        <end position="230"/>
    </location>
</feature>
<dbReference type="Gene3D" id="3.10.50.40">
    <property type="match status" value="1"/>
</dbReference>
<dbReference type="GO" id="GO:0003755">
    <property type="term" value="F:peptidyl-prolyl cis-trans isomerase activity"/>
    <property type="evidence" value="ECO:0007669"/>
    <property type="project" value="UniProtKB-UniRule"/>
</dbReference>
<evidence type="ECO:0000313" key="9">
    <source>
        <dbReference type="Proteomes" id="UP001063350"/>
    </source>
</evidence>
<dbReference type="Gene3D" id="1.10.287.460">
    <property type="entry name" value="Peptidyl-prolyl cis-trans isomerase, FKBP-type, N-terminal domain"/>
    <property type="match status" value="1"/>
</dbReference>
<dbReference type="PANTHER" id="PTHR43811:SF19">
    <property type="entry name" value="39 KDA FK506-BINDING NUCLEAR PROTEIN"/>
    <property type="match status" value="1"/>
</dbReference>
<dbReference type="PROSITE" id="PS50059">
    <property type="entry name" value="FKBP_PPIASE"/>
    <property type="match status" value="1"/>
</dbReference>
<protein>
    <recommendedName>
        <fullName evidence="6">Peptidyl-prolyl cis-trans isomerase</fullName>
        <ecNumber evidence="6">5.2.1.8</ecNumber>
    </recommendedName>
</protein>
<dbReference type="KEGG" id="ddu:GF1_23040"/>
<dbReference type="SUPFAM" id="SSF54534">
    <property type="entry name" value="FKBP-like"/>
    <property type="match status" value="1"/>
</dbReference>
<dbReference type="InterPro" id="IPR036944">
    <property type="entry name" value="PPIase_FKBP_N_sf"/>
</dbReference>
<evidence type="ECO:0000256" key="2">
    <source>
        <dbReference type="ARBA" id="ARBA00006577"/>
    </source>
</evidence>
<gene>
    <name evidence="8" type="ORF">GF1_23040</name>
</gene>
<dbReference type="GO" id="GO:0006457">
    <property type="term" value="P:protein folding"/>
    <property type="evidence" value="ECO:0007669"/>
    <property type="project" value="InterPro"/>
</dbReference>
<dbReference type="Pfam" id="PF00254">
    <property type="entry name" value="FKBP_C"/>
    <property type="match status" value="1"/>
</dbReference>
<keyword evidence="3 5" id="KW-0697">Rotamase</keyword>
<dbReference type="AlphaFoldDB" id="A0A915XKZ1"/>
<reference evidence="8" key="1">
    <citation type="submission" date="2020-12" db="EMBL/GenBank/DDBJ databases">
        <title>Desulfobium dissulfuricans gen. nov., sp. nov., a novel mesophilic, sulfate-reducing bacterium isolated from a deep-sea hydrothermal vent.</title>
        <authorList>
            <person name="Hashimoto Y."/>
            <person name="Tame A."/>
            <person name="Sawayama S."/>
            <person name="Miyazaki J."/>
            <person name="Takai K."/>
            <person name="Nakagawa S."/>
        </authorList>
    </citation>
    <scope>NUCLEOTIDE SEQUENCE</scope>
    <source>
        <strain evidence="8">GF1</strain>
    </source>
</reference>
<evidence type="ECO:0000259" key="7">
    <source>
        <dbReference type="PROSITE" id="PS50059"/>
    </source>
</evidence>
<evidence type="ECO:0000256" key="4">
    <source>
        <dbReference type="ARBA" id="ARBA00023235"/>
    </source>
</evidence>
<dbReference type="InterPro" id="IPR001179">
    <property type="entry name" value="PPIase_FKBP_dom"/>
</dbReference>
<dbReference type="InterPro" id="IPR000774">
    <property type="entry name" value="PPIase_FKBP_N"/>
</dbReference>
<proteinExistence type="inferred from homology"/>
<keyword evidence="4 5" id="KW-0413">Isomerase</keyword>
<evidence type="ECO:0000256" key="1">
    <source>
        <dbReference type="ARBA" id="ARBA00000971"/>
    </source>
</evidence>
<comment type="similarity">
    <text evidence="2 6">Belongs to the FKBP-type PPIase family.</text>
</comment>
<accession>A0A915XKZ1</accession>
<evidence type="ECO:0000256" key="5">
    <source>
        <dbReference type="PROSITE-ProRule" id="PRU00277"/>
    </source>
</evidence>
<organism evidence="8 9">
    <name type="scientific">Desulfolithobacter dissulfuricans</name>
    <dbReference type="NCBI Taxonomy" id="2795293"/>
    <lineage>
        <taxon>Bacteria</taxon>
        <taxon>Pseudomonadati</taxon>
        <taxon>Thermodesulfobacteriota</taxon>
        <taxon>Desulfobulbia</taxon>
        <taxon>Desulfobulbales</taxon>
        <taxon>Desulfobulbaceae</taxon>
        <taxon>Desulfolithobacter</taxon>
    </lineage>
</organism>
<dbReference type="PANTHER" id="PTHR43811">
    <property type="entry name" value="FKBP-TYPE PEPTIDYL-PROLYL CIS-TRANS ISOMERASE FKPA"/>
    <property type="match status" value="1"/>
</dbReference>